<evidence type="ECO:0000313" key="1">
    <source>
        <dbReference type="EMBL" id="ASV45066.1"/>
    </source>
</evidence>
<reference evidence="1 2" key="1">
    <citation type="submission" date="2017-08" db="EMBL/GenBank/DDBJ databases">
        <authorList>
            <person name="de Groot N.N."/>
        </authorList>
    </citation>
    <scope>NUCLEOTIDE SEQUENCE [LARGE SCALE GENOMIC DNA]</scope>
</reference>
<organism evidence="1 2">
    <name type="scientific">Klebsiella phage SopranoGao</name>
    <dbReference type="NCBI Taxonomy" id="2026944"/>
    <lineage>
        <taxon>Viruses</taxon>
        <taxon>Duplodnaviria</taxon>
        <taxon>Heunggongvirae</taxon>
        <taxon>Uroviricota</taxon>
        <taxon>Caudoviricetes</taxon>
        <taxon>Lastavirus</taxon>
        <taxon>Lastavirus sopranogao</taxon>
    </lineage>
</organism>
<protein>
    <submittedName>
        <fullName evidence="1">Uncharacterized protein</fullName>
    </submittedName>
</protein>
<dbReference type="Proteomes" id="UP000224252">
    <property type="component" value="Segment"/>
</dbReference>
<evidence type="ECO:0000313" key="2">
    <source>
        <dbReference type="Proteomes" id="UP000224252"/>
    </source>
</evidence>
<gene>
    <name evidence="1" type="ORF">SopranoGao_43</name>
</gene>
<proteinExistence type="predicted"/>
<accession>A0A248SL91</accession>
<name>A0A248SL91_9CAUD</name>
<dbReference type="EMBL" id="MF612073">
    <property type="protein sequence ID" value="ASV45066.1"/>
    <property type="molecule type" value="Genomic_DNA"/>
</dbReference>
<sequence>MKTSYEQARETFEREYPALNPSIVAPCELAKHGTLERPYKYQHTNDNFELCRRMFMAGMKADNVRERCLEALWQSVKADLGLPETAGQIEISNEIFRLQQAAGENQ</sequence>
<keyword evidence="2" id="KW-1185">Reference proteome</keyword>